<evidence type="ECO:0000256" key="3">
    <source>
        <dbReference type="ARBA" id="ARBA00022714"/>
    </source>
</evidence>
<dbReference type="InterPro" id="IPR001041">
    <property type="entry name" value="2Fe-2S_ferredoxin-type"/>
</dbReference>
<dbReference type="CDD" id="cd00207">
    <property type="entry name" value="fer2"/>
    <property type="match status" value="1"/>
</dbReference>
<protein>
    <submittedName>
        <fullName evidence="10">Ferredoxin</fullName>
    </submittedName>
</protein>
<dbReference type="SUPFAM" id="SSF63380">
    <property type="entry name" value="Riboflavin synthase domain-like"/>
    <property type="match status" value="1"/>
</dbReference>
<keyword evidence="7" id="KW-0411">Iron-sulfur</keyword>
<evidence type="ECO:0000256" key="1">
    <source>
        <dbReference type="ARBA" id="ARBA00001974"/>
    </source>
</evidence>
<dbReference type="Pfam" id="PF00175">
    <property type="entry name" value="NAD_binding_1"/>
    <property type="match status" value="1"/>
</dbReference>
<dbReference type="InterPro" id="IPR050415">
    <property type="entry name" value="MRET"/>
</dbReference>
<dbReference type="SUPFAM" id="SSF52343">
    <property type="entry name" value="Ferredoxin reductase-like, C-terminal NADP-linked domain"/>
    <property type="match status" value="1"/>
</dbReference>
<evidence type="ECO:0000256" key="2">
    <source>
        <dbReference type="ARBA" id="ARBA00022630"/>
    </source>
</evidence>
<dbReference type="PROSITE" id="PS51384">
    <property type="entry name" value="FAD_FR"/>
    <property type="match status" value="1"/>
</dbReference>
<dbReference type="InterPro" id="IPR001433">
    <property type="entry name" value="OxRdtase_FAD/NAD-bd"/>
</dbReference>
<accession>A0ABQ4EIV3</accession>
<dbReference type="Pfam" id="PF00111">
    <property type="entry name" value="Fer2"/>
    <property type="match status" value="1"/>
</dbReference>
<evidence type="ECO:0000256" key="6">
    <source>
        <dbReference type="ARBA" id="ARBA00023004"/>
    </source>
</evidence>
<keyword evidence="3" id="KW-0001">2Fe-2S</keyword>
<dbReference type="InterPro" id="IPR012675">
    <property type="entry name" value="Beta-grasp_dom_sf"/>
</dbReference>
<keyword evidence="5" id="KW-0560">Oxidoreductase</keyword>
<dbReference type="PANTHER" id="PTHR47354">
    <property type="entry name" value="NADH OXIDOREDUCTASE HCR"/>
    <property type="match status" value="1"/>
</dbReference>
<evidence type="ECO:0000259" key="9">
    <source>
        <dbReference type="PROSITE" id="PS51384"/>
    </source>
</evidence>
<dbReference type="InterPro" id="IPR006058">
    <property type="entry name" value="2Fe2S_fd_BS"/>
</dbReference>
<dbReference type="Proteomes" id="UP000621500">
    <property type="component" value="Unassembled WGS sequence"/>
</dbReference>
<organism evidence="10 11">
    <name type="scientific">Plantactinospora mayteni</name>
    <dbReference type="NCBI Taxonomy" id="566021"/>
    <lineage>
        <taxon>Bacteria</taxon>
        <taxon>Bacillati</taxon>
        <taxon>Actinomycetota</taxon>
        <taxon>Actinomycetes</taxon>
        <taxon>Micromonosporales</taxon>
        <taxon>Micromonosporaceae</taxon>
        <taxon>Plantactinospora</taxon>
    </lineage>
</organism>
<evidence type="ECO:0000256" key="4">
    <source>
        <dbReference type="ARBA" id="ARBA00022723"/>
    </source>
</evidence>
<keyword evidence="6" id="KW-0408">Iron</keyword>
<feature type="domain" description="FAD-binding FR-type" evidence="9">
    <location>
        <begin position="21"/>
        <end position="123"/>
    </location>
</feature>
<dbReference type="Gene3D" id="3.10.20.30">
    <property type="match status" value="1"/>
</dbReference>
<keyword evidence="11" id="KW-1185">Reference proteome</keyword>
<keyword evidence="2" id="KW-0285">Flavoprotein</keyword>
<feature type="domain" description="2Fe-2S ferredoxin-type" evidence="8">
    <location>
        <begin position="247"/>
        <end position="334"/>
    </location>
</feature>
<dbReference type="InterPro" id="IPR036010">
    <property type="entry name" value="2Fe-2S_ferredoxin-like_sf"/>
</dbReference>
<dbReference type="InterPro" id="IPR017938">
    <property type="entry name" value="Riboflavin_synthase-like_b-brl"/>
</dbReference>
<name>A0ABQ4EIV3_9ACTN</name>
<evidence type="ECO:0000313" key="10">
    <source>
        <dbReference type="EMBL" id="GIG94653.1"/>
    </source>
</evidence>
<reference evidence="10 11" key="1">
    <citation type="submission" date="2021-01" db="EMBL/GenBank/DDBJ databases">
        <title>Whole genome shotgun sequence of Plantactinospora mayteni NBRC 109088.</title>
        <authorList>
            <person name="Komaki H."/>
            <person name="Tamura T."/>
        </authorList>
    </citation>
    <scope>NUCLEOTIDE SEQUENCE [LARGE SCALE GENOMIC DNA]</scope>
    <source>
        <strain evidence="10 11">NBRC 109088</strain>
    </source>
</reference>
<dbReference type="InterPro" id="IPR017927">
    <property type="entry name" value="FAD-bd_FR_type"/>
</dbReference>
<gene>
    <name evidence="10" type="ORF">Pma05_12260</name>
</gene>
<dbReference type="EMBL" id="BONX01000007">
    <property type="protein sequence ID" value="GIG94653.1"/>
    <property type="molecule type" value="Genomic_DNA"/>
</dbReference>
<evidence type="ECO:0000256" key="5">
    <source>
        <dbReference type="ARBA" id="ARBA00023002"/>
    </source>
</evidence>
<comment type="caution">
    <text evidence="10">The sequence shown here is derived from an EMBL/GenBank/DDBJ whole genome shotgun (WGS) entry which is preliminary data.</text>
</comment>
<keyword evidence="4" id="KW-0479">Metal-binding</keyword>
<evidence type="ECO:0000313" key="11">
    <source>
        <dbReference type="Proteomes" id="UP000621500"/>
    </source>
</evidence>
<sequence length="334" mass="35320">MAVGPAAPARVAPVSRVPGPAEPIDVTVVGRRMAAADVVELTVARPATEPLPQWTPGAHVDVLLPTGAVRQYSLCGDPADDRSWRLGVLREPAGRGGSGWLCEHAVEGTSLTLRGPRNNFALVDAERYVFVAGGVGITPVLPMVHAADRAGRPWTLWYGGRHRSSMAFLDELTRYGDRVRIRPEDESGLLDLAGVLADAGPGTLVYCCGPAGLIDAMQNRCRSLPAGTLRVERFTAVSQPVDDGADRDIEVLCQASGLTVPVPAGCGILDAVRRAGLDVLSSCTEGICGTCETTVLDGVPEHRDSLLTEEERAAGDTMMICVSRARGDRLVLDL</sequence>
<dbReference type="Gene3D" id="2.40.30.10">
    <property type="entry name" value="Translation factors"/>
    <property type="match status" value="1"/>
</dbReference>
<dbReference type="PRINTS" id="PR00409">
    <property type="entry name" value="PHDIOXRDTASE"/>
</dbReference>
<dbReference type="CDD" id="cd06185">
    <property type="entry name" value="PDR_like"/>
    <property type="match status" value="1"/>
</dbReference>
<proteinExistence type="predicted"/>
<dbReference type="InterPro" id="IPR039261">
    <property type="entry name" value="FNR_nucleotide-bd"/>
</dbReference>
<dbReference type="SUPFAM" id="SSF54292">
    <property type="entry name" value="2Fe-2S ferredoxin-like"/>
    <property type="match status" value="1"/>
</dbReference>
<evidence type="ECO:0000259" key="8">
    <source>
        <dbReference type="PROSITE" id="PS51085"/>
    </source>
</evidence>
<dbReference type="PANTHER" id="PTHR47354:SF1">
    <property type="entry name" value="CARNITINE MONOOXYGENASE REDUCTASE SUBUNIT"/>
    <property type="match status" value="1"/>
</dbReference>
<evidence type="ECO:0000256" key="7">
    <source>
        <dbReference type="ARBA" id="ARBA00023014"/>
    </source>
</evidence>
<dbReference type="PROSITE" id="PS51085">
    <property type="entry name" value="2FE2S_FER_2"/>
    <property type="match status" value="1"/>
</dbReference>
<dbReference type="Gene3D" id="3.40.50.80">
    <property type="entry name" value="Nucleotide-binding domain of ferredoxin-NADP reductase (FNR) module"/>
    <property type="match status" value="1"/>
</dbReference>
<comment type="cofactor">
    <cofactor evidence="1">
        <name>FAD</name>
        <dbReference type="ChEBI" id="CHEBI:57692"/>
    </cofactor>
</comment>
<dbReference type="PROSITE" id="PS00197">
    <property type="entry name" value="2FE2S_FER_1"/>
    <property type="match status" value="1"/>
</dbReference>